<evidence type="ECO:0000256" key="8">
    <source>
        <dbReference type="ARBA" id="ARBA00031934"/>
    </source>
</evidence>
<keyword evidence="4" id="KW-0732">Signal</keyword>
<dbReference type="PANTHER" id="PTHR11247:SF8">
    <property type="entry name" value="PALMITOYL-PROTEIN THIOESTERASE 1"/>
    <property type="match status" value="1"/>
</dbReference>
<evidence type="ECO:0000256" key="5">
    <source>
        <dbReference type="ARBA" id="ARBA00022801"/>
    </source>
</evidence>
<evidence type="ECO:0000313" key="10">
    <source>
        <dbReference type="Proteomes" id="UP000278143"/>
    </source>
</evidence>
<dbReference type="InterPro" id="IPR029058">
    <property type="entry name" value="AB_hydrolase_fold"/>
</dbReference>
<protein>
    <recommendedName>
        <fullName evidence="3">Palmitoyl-protein thioesterase 1</fullName>
        <ecNumber evidence="2">3.1.2.22</ecNumber>
    </recommendedName>
    <alternativeName>
        <fullName evidence="8">Palmitoyl-protein hydrolase 1</fullName>
    </alternativeName>
</protein>
<dbReference type="GO" id="GO:0008474">
    <property type="term" value="F:palmitoyl-(protein) hydrolase activity"/>
    <property type="evidence" value="ECO:0007669"/>
    <property type="project" value="UniProtKB-EC"/>
</dbReference>
<dbReference type="Pfam" id="PF02089">
    <property type="entry name" value="Palm_thioest"/>
    <property type="match status" value="1"/>
</dbReference>
<dbReference type="EC" id="3.1.2.22" evidence="2"/>
<evidence type="ECO:0000256" key="4">
    <source>
        <dbReference type="ARBA" id="ARBA00022729"/>
    </source>
</evidence>
<dbReference type="OrthoDB" id="10263094at2759"/>
<dbReference type="SUPFAM" id="SSF53474">
    <property type="entry name" value="alpha/beta-Hydrolases"/>
    <property type="match status" value="1"/>
</dbReference>
<comment type="similarity">
    <text evidence="1">Belongs to the palmitoyl-protein thioesterase family.</text>
</comment>
<dbReference type="Proteomes" id="UP000278143">
    <property type="component" value="Unassembled WGS sequence"/>
</dbReference>
<reference evidence="10" key="1">
    <citation type="journal article" date="2018" name="Nat. Microbiol.">
        <title>Leveraging single-cell genomics to expand the fungal tree of life.</title>
        <authorList>
            <person name="Ahrendt S.R."/>
            <person name="Quandt C.A."/>
            <person name="Ciobanu D."/>
            <person name="Clum A."/>
            <person name="Salamov A."/>
            <person name="Andreopoulos B."/>
            <person name="Cheng J.F."/>
            <person name="Woyke T."/>
            <person name="Pelin A."/>
            <person name="Henrissat B."/>
            <person name="Reynolds N.K."/>
            <person name="Benny G.L."/>
            <person name="Smith M.E."/>
            <person name="James T.Y."/>
            <person name="Grigoriev I.V."/>
        </authorList>
    </citation>
    <scope>NUCLEOTIDE SEQUENCE [LARGE SCALE GENOMIC DNA]</scope>
    <source>
        <strain evidence="10">Benny S71-1</strain>
    </source>
</reference>
<organism evidence="9 10">
    <name type="scientific">Syncephalis pseudoplumigaleata</name>
    <dbReference type="NCBI Taxonomy" id="1712513"/>
    <lineage>
        <taxon>Eukaryota</taxon>
        <taxon>Fungi</taxon>
        <taxon>Fungi incertae sedis</taxon>
        <taxon>Zoopagomycota</taxon>
        <taxon>Zoopagomycotina</taxon>
        <taxon>Zoopagomycetes</taxon>
        <taxon>Zoopagales</taxon>
        <taxon>Piptocephalidaceae</taxon>
        <taxon>Syncephalis</taxon>
    </lineage>
</organism>
<evidence type="ECO:0000256" key="3">
    <source>
        <dbReference type="ARBA" id="ARBA00014212"/>
    </source>
</evidence>
<accession>A0A4P9Z7H3</accession>
<dbReference type="InterPro" id="IPR002472">
    <property type="entry name" value="Palm_thioest"/>
</dbReference>
<proteinExistence type="inferred from homology"/>
<dbReference type="Gene3D" id="3.40.50.1820">
    <property type="entry name" value="alpha/beta hydrolase"/>
    <property type="match status" value="1"/>
</dbReference>
<evidence type="ECO:0000256" key="2">
    <source>
        <dbReference type="ARBA" id="ARBA00012423"/>
    </source>
</evidence>
<dbReference type="AlphaFoldDB" id="A0A4P9Z7H3"/>
<evidence type="ECO:0000256" key="7">
    <source>
        <dbReference type="ARBA" id="ARBA00023180"/>
    </source>
</evidence>
<sequence length="268" mass="30222">VVLWHGMGDNCCSPRSMGAVAKFIESRLPGVFVHSINTAEDPDSDRKASFIGSINKQIDGVCEKLKQIPELRDGFNAIGFSQGGLLMRGYVQRCSDPPARSLITLGAPHMGVTEVPGCMGRRSIWCNLMRQIINGEVYGKWAQENIIQAQYYKMMKRMSDYLQHSTFLPYANNEHPTKNATYTERIKQLERMVLIGFSNDSTVLPKESAQFGFYNDDGSQILALHQQPLYTEDWLGLRELDTSGRLVIKEAPGEHVRVYCRMHAVMLT</sequence>
<evidence type="ECO:0000256" key="6">
    <source>
        <dbReference type="ARBA" id="ARBA00023157"/>
    </source>
</evidence>
<name>A0A4P9Z7H3_9FUNG</name>
<dbReference type="EMBL" id="KZ989172">
    <property type="protein sequence ID" value="RKP27660.1"/>
    <property type="molecule type" value="Genomic_DNA"/>
</dbReference>
<keyword evidence="10" id="KW-1185">Reference proteome</keyword>
<keyword evidence="6" id="KW-1015">Disulfide bond</keyword>
<gene>
    <name evidence="9" type="ORF">SYNPS1DRAFT_12348</name>
</gene>
<keyword evidence="5" id="KW-0378">Hydrolase</keyword>
<dbReference type="PANTHER" id="PTHR11247">
    <property type="entry name" value="PALMITOYL-PROTEIN THIOESTERASE/DOLICHYLDIPHOSPHATASE 1"/>
    <property type="match status" value="1"/>
</dbReference>
<dbReference type="PRINTS" id="PR00414">
    <property type="entry name" value="PPTHIESTRASE"/>
</dbReference>
<feature type="non-terminal residue" evidence="9">
    <location>
        <position position="1"/>
    </location>
</feature>
<evidence type="ECO:0000256" key="1">
    <source>
        <dbReference type="ARBA" id="ARBA00010758"/>
    </source>
</evidence>
<dbReference type="FunFam" id="3.40.50.1820:FF:000107">
    <property type="entry name" value="Palmitoyl-protein thioesterase 1"/>
    <property type="match status" value="1"/>
</dbReference>
<evidence type="ECO:0000313" key="9">
    <source>
        <dbReference type="EMBL" id="RKP27660.1"/>
    </source>
</evidence>
<keyword evidence="7" id="KW-0325">Glycoprotein</keyword>